<protein>
    <submittedName>
        <fullName evidence="2">Uncharacterized protein</fullName>
    </submittedName>
</protein>
<dbReference type="RefSeq" id="WP_162189832.1">
    <property type="nucleotide sequence ID" value="NZ_CP073767.1"/>
</dbReference>
<organism evidence="2 3">
    <name type="scientific">Dactylosporangium aurantiacum</name>
    <dbReference type="NCBI Taxonomy" id="35754"/>
    <lineage>
        <taxon>Bacteria</taxon>
        <taxon>Bacillati</taxon>
        <taxon>Actinomycetota</taxon>
        <taxon>Actinomycetes</taxon>
        <taxon>Micromonosporales</taxon>
        <taxon>Micromonosporaceae</taxon>
        <taxon>Dactylosporangium</taxon>
    </lineage>
</organism>
<proteinExistence type="predicted"/>
<accession>A0A9Q9IS54</accession>
<dbReference type="AlphaFoldDB" id="A0A9Q9IS54"/>
<dbReference type="Proteomes" id="UP001058003">
    <property type="component" value="Chromosome"/>
</dbReference>
<evidence type="ECO:0000256" key="1">
    <source>
        <dbReference type="SAM" id="MobiDB-lite"/>
    </source>
</evidence>
<name>A0A9Q9IS54_9ACTN</name>
<evidence type="ECO:0000313" key="2">
    <source>
        <dbReference type="EMBL" id="UWZ58807.1"/>
    </source>
</evidence>
<feature type="region of interest" description="Disordered" evidence="1">
    <location>
        <begin position="211"/>
        <end position="235"/>
    </location>
</feature>
<evidence type="ECO:0000313" key="3">
    <source>
        <dbReference type="Proteomes" id="UP001058003"/>
    </source>
</evidence>
<gene>
    <name evidence="2" type="ORF">Daura_23140</name>
</gene>
<sequence>MALPAGTPTVDLLGVAAARVAAAGLSAAGGVPRFLARPGRARHFVDLWNGFTSGAVVARLDLARMRHLAALAASTQWRWWRYVTIATPTARTWADFCARLEHDPRYSADRASRDFHAQPRVVAMQTHNALPGQRWPLHPVDLELFQAGQHTYTSLGWLAAVPGDGFICADGPLLQPNTERVADRITYLRLANAHLEGLNRDAALVAVHVTSSQPARRSGHAPKFRQQPHRQEARA</sequence>
<dbReference type="EMBL" id="CP073767">
    <property type="protein sequence ID" value="UWZ58807.1"/>
    <property type="molecule type" value="Genomic_DNA"/>
</dbReference>
<feature type="compositionally biased region" description="Basic residues" evidence="1">
    <location>
        <begin position="217"/>
        <end position="228"/>
    </location>
</feature>
<keyword evidence="3" id="KW-1185">Reference proteome</keyword>
<reference evidence="2" key="1">
    <citation type="submission" date="2021-04" db="EMBL/GenBank/DDBJ databases">
        <title>Dactylosporangium aurantiacum NRRL B-8018 full assembly.</title>
        <authorList>
            <person name="Hartkoorn R.C."/>
            <person name="Beaudoing E."/>
            <person name="Hot D."/>
        </authorList>
    </citation>
    <scope>NUCLEOTIDE SEQUENCE</scope>
    <source>
        <strain evidence="2">NRRL B-8018</strain>
    </source>
</reference>
<dbReference type="KEGG" id="daur:Daura_23140"/>